<proteinExistence type="predicted"/>
<keyword evidence="2" id="KW-1185">Reference proteome</keyword>
<dbReference type="EMBL" id="BEXD01003900">
    <property type="protein sequence ID" value="GBC03685.1"/>
    <property type="molecule type" value="Genomic_DNA"/>
</dbReference>
<protein>
    <recommendedName>
        <fullName evidence="3">SAM domain-containing protein</fullName>
    </recommendedName>
</protein>
<gene>
    <name evidence="1" type="ORF">RclHR1_05260007</name>
</gene>
<dbReference type="STRING" id="94130.A0A2Z6RZ20"/>
<reference evidence="1 2" key="1">
    <citation type="submission" date="2017-11" db="EMBL/GenBank/DDBJ databases">
        <title>The genome of Rhizophagus clarus HR1 reveals common genetic basis of auxotrophy among arbuscular mycorrhizal fungi.</title>
        <authorList>
            <person name="Kobayashi Y."/>
        </authorList>
    </citation>
    <scope>NUCLEOTIDE SEQUENCE [LARGE SCALE GENOMIC DNA]</scope>
    <source>
        <strain evidence="1 2">HR1</strain>
    </source>
</reference>
<comment type="caution">
    <text evidence="1">The sequence shown here is derived from an EMBL/GenBank/DDBJ whole genome shotgun (WGS) entry which is preliminary data.</text>
</comment>
<evidence type="ECO:0000313" key="1">
    <source>
        <dbReference type="EMBL" id="GBC03685.1"/>
    </source>
</evidence>
<dbReference type="AlphaFoldDB" id="A0A2Z6RZ20"/>
<evidence type="ECO:0008006" key="3">
    <source>
        <dbReference type="Google" id="ProtNLM"/>
    </source>
</evidence>
<evidence type="ECO:0000313" key="2">
    <source>
        <dbReference type="Proteomes" id="UP000247702"/>
    </source>
</evidence>
<accession>A0A2Z6RZ20</accession>
<organism evidence="1 2">
    <name type="scientific">Rhizophagus clarus</name>
    <dbReference type="NCBI Taxonomy" id="94130"/>
    <lineage>
        <taxon>Eukaryota</taxon>
        <taxon>Fungi</taxon>
        <taxon>Fungi incertae sedis</taxon>
        <taxon>Mucoromycota</taxon>
        <taxon>Glomeromycotina</taxon>
        <taxon>Glomeromycetes</taxon>
        <taxon>Glomerales</taxon>
        <taxon>Glomeraceae</taxon>
        <taxon>Rhizophagus</taxon>
    </lineage>
</organism>
<name>A0A2Z6RZ20_9GLOM</name>
<dbReference type="Proteomes" id="UP000247702">
    <property type="component" value="Unassembled WGS sequence"/>
</dbReference>
<sequence>MYCGCDLSTKKCKCNKIFSFTLCSTCNSSFQRLSKTKNTSSSSQKTISSPQKTTSSSHNIFSQDKNIITIDDDFTNSTTTDLTDKSINFKNENCEENEEILKEISFTFIIKKADERSLPRKWLTFDALTFEEFIVQIQRYVESMIGIDDIDQTEYFLAFKPVKSNGEGLELSESKDFEKFLNEYERLLKAKKEIAVIAKMKVMKQKAEKETEANKGLTSHQKTIGKLVMELCEQWHYSQDNLPCYVALKIYLKLTAKLLAMWAECIVEGTATIEIAPNYSEFAVQHATKKNSSSATLISSQLPIPSIKEFLEKVDKDKGSNGEFIQFIDAFNKQKLSVKHIKDLSDDKFQILGVTTIGWHKTIQVAIKQYK</sequence>